<feature type="compositionally biased region" description="Polar residues" evidence="2">
    <location>
        <begin position="293"/>
        <end position="308"/>
    </location>
</feature>
<feature type="compositionally biased region" description="Polar residues" evidence="2">
    <location>
        <begin position="1442"/>
        <end position="1461"/>
    </location>
</feature>
<feature type="compositionally biased region" description="Low complexity" evidence="2">
    <location>
        <begin position="281"/>
        <end position="292"/>
    </location>
</feature>
<feature type="region of interest" description="Disordered" evidence="2">
    <location>
        <begin position="1433"/>
        <end position="1463"/>
    </location>
</feature>
<feature type="compositionally biased region" description="Low complexity" evidence="2">
    <location>
        <begin position="428"/>
        <end position="441"/>
    </location>
</feature>
<feature type="compositionally biased region" description="Low complexity" evidence="2">
    <location>
        <begin position="82"/>
        <end position="109"/>
    </location>
</feature>
<protein>
    <submittedName>
        <fullName evidence="3">Uncharacterized protein</fullName>
    </submittedName>
</protein>
<reference evidence="3" key="1">
    <citation type="submission" date="2023-08" db="EMBL/GenBank/DDBJ databases">
        <authorList>
            <person name="Audoor S."/>
            <person name="Bilcke G."/>
        </authorList>
    </citation>
    <scope>NUCLEOTIDE SEQUENCE</scope>
</reference>
<feature type="region of interest" description="Disordered" evidence="2">
    <location>
        <begin position="412"/>
        <end position="451"/>
    </location>
</feature>
<feature type="compositionally biased region" description="Polar residues" evidence="2">
    <location>
        <begin position="227"/>
        <end position="236"/>
    </location>
</feature>
<feature type="compositionally biased region" description="Low complexity" evidence="2">
    <location>
        <begin position="193"/>
        <end position="213"/>
    </location>
</feature>
<feature type="coiled-coil region" evidence="1">
    <location>
        <begin position="844"/>
        <end position="871"/>
    </location>
</feature>
<feature type="region of interest" description="Disordered" evidence="2">
    <location>
        <begin position="31"/>
        <end position="116"/>
    </location>
</feature>
<evidence type="ECO:0000256" key="1">
    <source>
        <dbReference type="SAM" id="Coils"/>
    </source>
</evidence>
<feature type="compositionally biased region" description="Low complexity" evidence="2">
    <location>
        <begin position="131"/>
        <end position="145"/>
    </location>
</feature>
<sequence>MSEASSNPSGKPLFDIMCILNVEHTSYNIGTYQTPSNQSHADPANHNNNNIIANNSHRNDSNNNNNNNDNNKHDPNEGSNGDTTTNIDNDNSNDMTRSNNTTIINNGNGAMQSNPLRSLSQADHNRMSATTNAITTTTTPIIGNPLEAATDTDTDTDTSSQTNGNRNQQHHHHHQNGVMESSSSVANTTTTEPSSHPNNNKNKHNNNNNNTTNASQDVPVPNPLLDGTTTKSSMGTGQQQEEDGDDDVDVDDDCSIMEVDSPATIKPSTTVPNGRDDGKESSSSPPLPSHSLFQTRTTTTANKSSYTGNEELKKPPPPPSHSHSLFQTSTTTTANKSSYTGNEELKKPPPPPSHSLFQTSTTTTANKSSYTGNEELKKSPPSPSPPSPSYLDPMELSSISTVTFTHALFGRANKSNTKQEEGEKQSATLTTTTTTPTTTTTMSSLEQDDKQKLDKVETTKNNNDNIDNNDNVQILTKKHAEKEWRRKRKRQLRKQLAGNKGVIPSFVSILEGPIHIDEEKEKEDEEMKEDVTITKIVVNVDEYLKLGDMRKMVPNNVKSYNRFSVTAARSKSIAVGGPSIPVPSSILSASPVTSGSIPLDPDPKDEGYYEGIKHMAMPEDEIYLSDMQQWLRQNLEFFSATQMDAQMSQSGRRQRTTRGKVGIRCVHCARALLPKFESKLNTNAMKYEQWPPGSVSYPATMDGLYSSCSQRPQLHFKTCPYISAAMRIQGSQWLSGEGESASAHPTKRRKRCREGISAVMYYHIACERIGLLETAGGLRFTRDLNLEPLPLEQARHKVEVTKPELTIKPRQRQVSYQPMSATSSVSSNMPPPAQVKAEKTPCTNEECQQILQEALQEEDDLSVRLACKEDNEMVSDYTFLAIKQMALCHASPLDFVSRGKKTKLMRLGFSGFCCRHCNDKNIATHACRSYSSAPDNLASAISNSFVLHLAKCPNTPTKIKQALAALKKIHSKQMQQLPYGSQRKCFFELWRRMRAADKIVEGQENPTVEQIAEASEEAGIAMSAAAMPDSARSTSVETAIESNRKNSRSAGFPISSNENSLRVLKKAEEEWDPTKDNDNLMDKDDRFLVSDYVFLTMRQLGTALPTSADFRGNRRQNISQRMAGMKCLHCLEEHGFVGSGRSFPSAPDNMASAFNTSLYNHMQACPGVPAELKSAFSDLRKIHSMQCQNLVFGSQRKFFNKVFAKLRRVPIPQSVLEALPPVPSPAKKSSYGASYGATVPMASDEALQKHSFVNGPALDGFPAFYQCLRCRAVPFAFRAPGCVQNSRPSTSLLVKHTMACQGDAIFMGFVKAGFNALTEDFEFLSQLKPFQDLVHHVVGGDDELAALFSDPVEATKKTTTGWWRRLPASVNFDEAQKRFEKMASDLSISSSRLQDQPKLIRYLQTISPNFHIPSPSIKDETKDVSMEVDEQRLTGREGASLTDESAATLSTSPAGNTSVRQSTTAANSVMASAAASPPRAVVATGITSSAKSTAVPLVDVKPDGVSSTSQCNGGVAIATAADGQKEIVIDDGSDDDGVFV</sequence>
<feature type="compositionally biased region" description="Polar residues" evidence="2">
    <location>
        <begin position="178"/>
        <end position="192"/>
    </location>
</feature>
<evidence type="ECO:0000256" key="2">
    <source>
        <dbReference type="SAM" id="MobiDB-lite"/>
    </source>
</evidence>
<feature type="compositionally biased region" description="Polar residues" evidence="2">
    <location>
        <begin position="325"/>
        <end position="341"/>
    </location>
</feature>
<accession>A0AAD2PWP7</accession>
<feature type="compositionally biased region" description="Acidic residues" evidence="2">
    <location>
        <begin position="240"/>
        <end position="255"/>
    </location>
</feature>
<feature type="compositionally biased region" description="Polar residues" evidence="2">
    <location>
        <begin position="31"/>
        <end position="40"/>
    </location>
</feature>
<keyword evidence="1" id="KW-0175">Coiled coil</keyword>
<proteinExistence type="predicted"/>
<feature type="compositionally biased region" description="Low complexity" evidence="2">
    <location>
        <begin position="44"/>
        <end position="69"/>
    </location>
</feature>
<comment type="caution">
    <text evidence="3">The sequence shown here is derived from an EMBL/GenBank/DDBJ whole genome shotgun (WGS) entry which is preliminary data.</text>
</comment>
<feature type="region of interest" description="Disordered" evidence="2">
    <location>
        <begin position="131"/>
        <end position="394"/>
    </location>
</feature>
<dbReference type="Proteomes" id="UP001295423">
    <property type="component" value="Unassembled WGS sequence"/>
</dbReference>
<organism evidence="3 4">
    <name type="scientific">Cylindrotheca closterium</name>
    <dbReference type="NCBI Taxonomy" id="2856"/>
    <lineage>
        <taxon>Eukaryota</taxon>
        <taxon>Sar</taxon>
        <taxon>Stramenopiles</taxon>
        <taxon>Ochrophyta</taxon>
        <taxon>Bacillariophyta</taxon>
        <taxon>Bacillariophyceae</taxon>
        <taxon>Bacillariophycidae</taxon>
        <taxon>Bacillariales</taxon>
        <taxon>Bacillariaceae</taxon>
        <taxon>Cylindrotheca</taxon>
    </lineage>
</organism>
<dbReference type="EMBL" id="CAKOGP040002092">
    <property type="protein sequence ID" value="CAJ1962090.1"/>
    <property type="molecule type" value="Genomic_DNA"/>
</dbReference>
<feature type="compositionally biased region" description="Polar residues" evidence="2">
    <location>
        <begin position="355"/>
        <end position="372"/>
    </location>
</feature>
<gene>
    <name evidence="3" type="ORF">CYCCA115_LOCUS19521</name>
</gene>
<evidence type="ECO:0000313" key="3">
    <source>
        <dbReference type="EMBL" id="CAJ1962090.1"/>
    </source>
</evidence>
<evidence type="ECO:0000313" key="4">
    <source>
        <dbReference type="Proteomes" id="UP001295423"/>
    </source>
</evidence>
<name>A0AAD2PWP7_9STRA</name>
<keyword evidence="4" id="KW-1185">Reference proteome</keyword>